<dbReference type="GO" id="GO:0043022">
    <property type="term" value="F:ribosome binding"/>
    <property type="evidence" value="ECO:0007669"/>
    <property type="project" value="UniProtKB-UniRule"/>
</dbReference>
<dbReference type="GO" id="GO:0000049">
    <property type="term" value="F:tRNA binding"/>
    <property type="evidence" value="ECO:0007669"/>
    <property type="project" value="UniProtKB-UniRule"/>
</dbReference>
<evidence type="ECO:0000256" key="5">
    <source>
        <dbReference type="ARBA" id="ARBA00022737"/>
    </source>
</evidence>
<comment type="subunit">
    <text evidence="12">Monomer. Probably contacts ribosomal proteins L1, L5, L33 and S7, the 16S and 23S rRNA and the P-site containing tRNA(fMet).</text>
</comment>
<comment type="subcellular location">
    <subcellularLocation>
        <location evidence="12">Cytoplasm</location>
    </subcellularLocation>
    <text evidence="12">Associates with ribosomes and polysomes.</text>
</comment>
<keyword evidence="2 12" id="KW-0963">Cytoplasm</keyword>
<feature type="domain" description="ABC transporter" evidence="13">
    <location>
        <begin position="7"/>
        <end position="262"/>
    </location>
</feature>
<dbReference type="GO" id="GO:0005737">
    <property type="term" value="C:cytoplasm"/>
    <property type="evidence" value="ECO:0007669"/>
    <property type="project" value="UniProtKB-SubCell"/>
</dbReference>
<evidence type="ECO:0000313" key="14">
    <source>
        <dbReference type="EMBL" id="QPJ63959.1"/>
    </source>
</evidence>
<organism evidence="14 15">
    <name type="scientific">Candidatus Nitrohelix vancouverensis</name>
    <dbReference type="NCBI Taxonomy" id="2705534"/>
    <lineage>
        <taxon>Bacteria</taxon>
        <taxon>Pseudomonadati</taxon>
        <taxon>Nitrospinota/Tectimicrobiota group</taxon>
        <taxon>Nitrospinota</taxon>
        <taxon>Nitrospinia</taxon>
        <taxon>Nitrospinales</taxon>
        <taxon>Nitrospinaceae</taxon>
        <taxon>Candidatus Nitrohelix</taxon>
    </lineage>
</organism>
<dbReference type="PANTHER" id="PTHR43858">
    <property type="entry name" value="ENERGY-DEPENDENT TRANSLATIONAL THROTTLE PROTEIN ETTA"/>
    <property type="match status" value="1"/>
</dbReference>
<dbReference type="GO" id="GO:0016887">
    <property type="term" value="F:ATP hydrolysis activity"/>
    <property type="evidence" value="ECO:0007669"/>
    <property type="project" value="UniProtKB-UniRule"/>
</dbReference>
<dbReference type="InterPro" id="IPR003593">
    <property type="entry name" value="AAA+_ATPase"/>
</dbReference>
<dbReference type="InterPro" id="IPR032781">
    <property type="entry name" value="ABC_tran_Xtn"/>
</dbReference>
<comment type="function">
    <text evidence="12">A translation factor that gates the progression of the 70S ribosomal initiation complex (IC, containing tRNA(fMet) in the P-site) into the translation elongation cycle by using a mechanism sensitive to the ATP/ADP ratio. Binds to the 70S ribosome E-site where it modulates the state of the translating ribosome during subunit translocation. ATP hydrolysis probably frees it from the ribosome, which can enter the elongation phase.</text>
</comment>
<feature type="region of interest" description="PtIM" evidence="12">
    <location>
        <begin position="244"/>
        <end position="324"/>
    </location>
</feature>
<evidence type="ECO:0000256" key="8">
    <source>
        <dbReference type="ARBA" id="ARBA00022840"/>
    </source>
</evidence>
<dbReference type="Gene3D" id="3.40.50.300">
    <property type="entry name" value="P-loop containing nucleotide triphosphate hydrolases"/>
    <property type="match status" value="2"/>
</dbReference>
<dbReference type="SUPFAM" id="SSF52540">
    <property type="entry name" value="P-loop containing nucleoside triphosphate hydrolases"/>
    <property type="match status" value="2"/>
</dbReference>
<evidence type="ECO:0000256" key="7">
    <source>
        <dbReference type="ARBA" id="ARBA00022801"/>
    </source>
</evidence>
<dbReference type="NCBIfam" id="NF008775">
    <property type="entry name" value="PRK11819.1"/>
    <property type="match status" value="1"/>
</dbReference>
<dbReference type="PROSITE" id="PS50893">
    <property type="entry name" value="ABC_TRANSPORTER_2"/>
    <property type="match status" value="2"/>
</dbReference>
<proteinExistence type="inferred from homology"/>
<evidence type="ECO:0000256" key="11">
    <source>
        <dbReference type="ARBA" id="ARBA00022917"/>
    </source>
</evidence>
<keyword evidence="5 12" id="KW-0677">Repeat</keyword>
<feature type="binding site" evidence="12">
    <location>
        <begin position="358"/>
        <end position="365"/>
    </location>
    <ligand>
        <name>ATP</name>
        <dbReference type="ChEBI" id="CHEBI:30616"/>
        <label>2</label>
    </ligand>
</feature>
<dbReference type="GO" id="GO:0045900">
    <property type="term" value="P:negative regulation of translational elongation"/>
    <property type="evidence" value="ECO:0007669"/>
    <property type="project" value="UniProtKB-UniRule"/>
</dbReference>
<dbReference type="GO" id="GO:0006412">
    <property type="term" value="P:translation"/>
    <property type="evidence" value="ECO:0007669"/>
    <property type="project" value="UniProtKB-KW"/>
</dbReference>
<evidence type="ECO:0000256" key="10">
    <source>
        <dbReference type="ARBA" id="ARBA00022884"/>
    </source>
</evidence>
<keyword evidence="10 12" id="KW-0694">RNA-binding</keyword>
<evidence type="ECO:0000256" key="2">
    <source>
        <dbReference type="ARBA" id="ARBA00022490"/>
    </source>
</evidence>
<dbReference type="KEGG" id="nva:G3M78_00455"/>
<evidence type="ECO:0000256" key="4">
    <source>
        <dbReference type="ARBA" id="ARBA00022730"/>
    </source>
</evidence>
<evidence type="ECO:0000259" key="13">
    <source>
        <dbReference type="PROSITE" id="PS50893"/>
    </source>
</evidence>
<keyword evidence="7 12" id="KW-0378">Hydrolase</keyword>
<evidence type="ECO:0000313" key="15">
    <source>
        <dbReference type="Proteomes" id="UP000594464"/>
    </source>
</evidence>
<dbReference type="CDD" id="cd03221">
    <property type="entry name" value="ABCF_EF-3"/>
    <property type="match status" value="2"/>
</dbReference>
<dbReference type="FunFam" id="3.40.50.300:FF:000183">
    <property type="entry name" value="ABC transporter ATP-binding protein yjjK"/>
    <property type="match status" value="1"/>
</dbReference>
<dbReference type="InterPro" id="IPR027417">
    <property type="entry name" value="P-loop_NTPase"/>
</dbReference>
<evidence type="ECO:0000256" key="6">
    <source>
        <dbReference type="ARBA" id="ARBA00022741"/>
    </source>
</evidence>
<reference evidence="15" key="1">
    <citation type="submission" date="2020-02" db="EMBL/GenBank/DDBJ databases">
        <title>Genomic and physiological characterization of two novel Nitrospinaceae genera.</title>
        <authorList>
            <person name="Mueller A.J."/>
            <person name="Jung M.-Y."/>
            <person name="Strachan C.R."/>
            <person name="Herbold C.W."/>
            <person name="Kirkegaard R.H."/>
            <person name="Daims H."/>
        </authorList>
    </citation>
    <scope>NUCLEOTIDE SEQUENCE [LARGE SCALE GENOMIC DNA]</scope>
</reference>
<dbReference type="InterPro" id="IPR017871">
    <property type="entry name" value="ABC_transporter-like_CS"/>
</dbReference>
<evidence type="ECO:0000256" key="3">
    <source>
        <dbReference type="ARBA" id="ARBA00022555"/>
    </source>
</evidence>
<dbReference type="NCBIfam" id="TIGR03719">
    <property type="entry name" value="ABC_ABC_ChvD"/>
    <property type="match status" value="1"/>
</dbReference>
<dbReference type="InterPro" id="IPR022374">
    <property type="entry name" value="EttA"/>
</dbReference>
<dbReference type="PROSITE" id="PS00211">
    <property type="entry name" value="ABC_TRANSPORTER_1"/>
    <property type="match status" value="1"/>
</dbReference>
<dbReference type="SMART" id="SM00382">
    <property type="entry name" value="AAA"/>
    <property type="match status" value="2"/>
</dbReference>
<comment type="catalytic activity">
    <reaction evidence="12">
        <text>ATP + H2O = ADP + phosphate + H(+)</text>
        <dbReference type="Rhea" id="RHEA:13065"/>
        <dbReference type="ChEBI" id="CHEBI:15377"/>
        <dbReference type="ChEBI" id="CHEBI:15378"/>
        <dbReference type="ChEBI" id="CHEBI:30616"/>
        <dbReference type="ChEBI" id="CHEBI:43474"/>
        <dbReference type="ChEBI" id="CHEBI:456216"/>
    </reaction>
</comment>
<comment type="domain">
    <text evidence="12">The arm domain is inserted in the first ABC transporter domain. Probably contacts ribosomal protein L1.</text>
</comment>
<dbReference type="EMBL" id="CP048620">
    <property type="protein sequence ID" value="QPJ63959.1"/>
    <property type="molecule type" value="Genomic_DNA"/>
</dbReference>
<dbReference type="PANTHER" id="PTHR43858:SF1">
    <property type="entry name" value="ABC TRANSPORTER-RELATED PROTEIN"/>
    <property type="match status" value="1"/>
</dbReference>
<sequence length="557" mass="62442">MAGEYIFTMQEMSKTYGAKTILSNINLSFYHGAKIGIVGDNGAGKSTLLRIMAGEDKEIDGKAQLLKGCRVGYLPQEPRLAPDKTVRENVEEAFAHIKQLIEEFNAVSAKMAEPMDDDEMQKAMDKMGRLQDEIDAADGWELDRQVDVAMDALVLPPDDQKADTLSGGEIRRVALCSLLLQKPDMILLDEPTNHLDAETVQWLEDALKEYPGNVIVSTHDRYFLDNITKWILELDGGRGIPFEGNYSSWLEQKAERLKHKEKSASDLQRRLLNELEWVRSTPGARRKKNKGRVKEYEKLSAQNVDLNENSLDIQIAPGPQLGELVIETKGLTKGYGDNLLIDNLDLNIPRGAVVGLIGPNGAGKSTLFRMIVGEETPDAGEVKIGPSVELSYVDQHRHELDGDRSVFEEITGGTEHIEVAGKTINARSYVGKFNFKGTDQQKKVSQLSGGERNRVHLAKLLRRGGNVLLLDEPTNDLDVSTLRNLENAILHFSGCVLVISHDRYFLDRICTHLLVFEGNSGVRWFEGNCEEYLEKRKQELGGRNENRRSKYKKLTLR</sequence>
<name>A0A7T0BZU4_9BACT</name>
<dbReference type="GO" id="GO:0019843">
    <property type="term" value="F:rRNA binding"/>
    <property type="evidence" value="ECO:0007669"/>
    <property type="project" value="UniProtKB-UniRule"/>
</dbReference>
<protein>
    <recommendedName>
        <fullName evidence="12">Energy-dependent translational throttle protein EttA</fullName>
        <ecNumber evidence="12">3.6.1.-</ecNumber>
    </recommendedName>
    <alternativeName>
        <fullName evidence="12">Translational regulatory factor EttA</fullName>
    </alternativeName>
</protein>
<keyword evidence="9 12" id="KW-0810">Translation regulation</keyword>
<comment type="domain">
    <text evidence="12">The P-site tRNA interaction motif (PtIM domain) probably interacts with the P-site tRNA(fMet) as well as the 23S rRNA.</text>
</comment>
<keyword evidence="4 12" id="KW-0699">rRNA-binding</keyword>
<evidence type="ECO:0000256" key="9">
    <source>
        <dbReference type="ARBA" id="ARBA00022845"/>
    </source>
</evidence>
<keyword evidence="3 12" id="KW-0820">tRNA-binding</keyword>
<dbReference type="HAMAP" id="MF_00847">
    <property type="entry name" value="EttA"/>
    <property type="match status" value="1"/>
</dbReference>
<dbReference type="FunFam" id="3.40.50.300:FF:000011">
    <property type="entry name" value="Putative ABC transporter ATP-binding component"/>
    <property type="match status" value="1"/>
</dbReference>
<dbReference type="Proteomes" id="UP000594464">
    <property type="component" value="Chromosome"/>
</dbReference>
<feature type="binding site" evidence="12">
    <location>
        <begin position="39"/>
        <end position="46"/>
    </location>
    <ligand>
        <name>ATP</name>
        <dbReference type="ChEBI" id="CHEBI:30616"/>
        <label>1</label>
    </ligand>
</feature>
<dbReference type="Pfam" id="PF00005">
    <property type="entry name" value="ABC_tran"/>
    <property type="match status" value="2"/>
</dbReference>
<comment type="similarity">
    <text evidence="1 12">Belongs to the ABC transporter superfamily. ABCF family. Translational throttle EttA subfamily.</text>
</comment>
<dbReference type="InterPro" id="IPR003439">
    <property type="entry name" value="ABC_transporter-like_ATP-bd"/>
</dbReference>
<dbReference type="GO" id="GO:0005524">
    <property type="term" value="F:ATP binding"/>
    <property type="evidence" value="ECO:0007669"/>
    <property type="project" value="UniProtKB-UniRule"/>
</dbReference>
<gene>
    <name evidence="12 14" type="primary">ettA</name>
    <name evidence="14" type="ORF">G3M78_00455</name>
</gene>
<evidence type="ECO:0000256" key="1">
    <source>
        <dbReference type="ARBA" id="ARBA00005868"/>
    </source>
</evidence>
<comment type="caution">
    <text evidence="12">Lacks conserved residue(s) required for the propagation of feature annotation.</text>
</comment>
<dbReference type="AlphaFoldDB" id="A0A7T0BZU4"/>
<feature type="domain" description="ABC transporter" evidence="13">
    <location>
        <begin position="326"/>
        <end position="545"/>
    </location>
</feature>
<keyword evidence="6 12" id="KW-0547">Nucleotide-binding</keyword>
<dbReference type="Pfam" id="PF12848">
    <property type="entry name" value="ABC_tran_Xtn"/>
    <property type="match status" value="1"/>
</dbReference>
<keyword evidence="11 12" id="KW-0648">Protein biosynthesis</keyword>
<accession>A0A7T0BZU4</accession>
<evidence type="ECO:0000256" key="12">
    <source>
        <dbReference type="HAMAP-Rule" id="MF_00847"/>
    </source>
</evidence>
<keyword evidence="8 12" id="KW-0067">ATP-binding</keyword>
<dbReference type="EC" id="3.6.1.-" evidence="12"/>